<evidence type="ECO:0000313" key="2">
    <source>
        <dbReference type="EMBL" id="WLR97366.1"/>
    </source>
</evidence>
<sequence>MMVVPGLLGPASGPAIVGTVGDAVTAAPAPNSLGPGLPAGPDRKRPDRPGLAQTSLALLIANRRIAALLEVG</sequence>
<dbReference type="AlphaFoldDB" id="A0AA50H7T0"/>
<protein>
    <submittedName>
        <fullName evidence="2">Uncharacterized protein</fullName>
    </submittedName>
</protein>
<evidence type="ECO:0000313" key="3">
    <source>
        <dbReference type="Proteomes" id="UP001234585"/>
    </source>
</evidence>
<keyword evidence="3" id="KW-1185">Reference proteome</keyword>
<dbReference type="EMBL" id="CP132302">
    <property type="protein sequence ID" value="WLR97366.1"/>
    <property type="molecule type" value="Genomic_DNA"/>
</dbReference>
<evidence type="ECO:0000256" key="1">
    <source>
        <dbReference type="SAM" id="MobiDB-lite"/>
    </source>
</evidence>
<gene>
    <name evidence="2" type="ORF">Q9313_17050</name>
</gene>
<name>A0AA50H7T0_9HYPH</name>
<dbReference type="RefSeq" id="WP_306037359.1">
    <property type="nucleotide sequence ID" value="NZ_CP132302.1"/>
</dbReference>
<reference evidence="2 3" key="1">
    <citation type="submission" date="2023-08" db="EMBL/GenBank/DDBJ databases">
        <title>Pathogen: clinical or host-associated sample.</title>
        <authorList>
            <person name="Hergert J."/>
            <person name="Casey R."/>
            <person name="Wagner J."/>
            <person name="Young E.L."/>
            <person name="Oakeson K.F."/>
        </authorList>
    </citation>
    <scope>NUCLEOTIDE SEQUENCE [LARGE SCALE GENOMIC DNA]</scope>
    <source>
        <strain evidence="2 3">1760953</strain>
    </source>
</reference>
<feature type="region of interest" description="Disordered" evidence="1">
    <location>
        <begin position="27"/>
        <end position="50"/>
    </location>
</feature>
<organism evidence="2 3">
    <name type="scientific">Shinella sumterensis</name>
    <dbReference type="NCBI Taxonomy" id="1967501"/>
    <lineage>
        <taxon>Bacteria</taxon>
        <taxon>Pseudomonadati</taxon>
        <taxon>Pseudomonadota</taxon>
        <taxon>Alphaproteobacteria</taxon>
        <taxon>Hyphomicrobiales</taxon>
        <taxon>Rhizobiaceae</taxon>
        <taxon>Shinella</taxon>
    </lineage>
</organism>
<accession>A0AA50H7T0</accession>
<dbReference type="Proteomes" id="UP001234585">
    <property type="component" value="Chromosome"/>
</dbReference>
<proteinExistence type="predicted"/>